<dbReference type="InterPro" id="IPR002052">
    <property type="entry name" value="DNA_methylase_N6_adenine_CS"/>
</dbReference>
<sequence>MPVPESLALVNELLNTHAALRERVIRSQEKHRRILSKLPSPPSTSIPPILPSTPPRDLSPERESSEAIDVDSPSIRADLPPAKRLRALRYKNYVPEEETIRNDYSQRYVDGGEWPQNWVLGAEPERRFEEYPKQQRLLNLKKAAVAENAHSPCFLPLSDLSSLLPCKFDVILIDPPFSSTFTWDNLLEYPVPALAAEPSFVFLWVGSGAGDGLERGREMLAKWGYRRCEDVVWIRSNRESNLGPGTDAPTTSLFMRTKQHLLVGIRGTVRRSTDNWFVHCNIDTDVMIWEGDPSDPTRKPPETYTLIESFCLGLRRLEIFGRTHSLRRGWVTVGDDIDVEIPPLSEEDHDLDSPLEPPKNVRQQARRWDREWWENEVRRDGKSVVPSSAEIENLRPKSPNRNGSTNRQTNNNFNNGGNGSGQFNMNFPLQLQHPLPQNPQHSFLSTQRNQHGQHSQHRQQQQQQQPQLFNAFSLQPHMMNMMQPQMNMNMMDMNAMSMMGMNGMNPAFAAATQMNPMLAAQMMGNMGGVGTVGSMGNSVGMPTHMGMHQQPMQPIQPMQSMQMQMPMPMQIPMTSAMPFNRFGASTGPIAGIGGDPSGNGMAVTPMQQSGNFGMDRNGGTWMTGLNQAGATNSVGVFPPTTSSGNNSMGAIQYWNPQPGIGNQG</sequence>
<dbReference type="AlphaFoldDB" id="A0A9P6AHY0"/>
<dbReference type="InterPro" id="IPR045123">
    <property type="entry name" value="METTL14-like"/>
</dbReference>
<evidence type="ECO:0000256" key="4">
    <source>
        <dbReference type="SAM" id="MobiDB-lite"/>
    </source>
</evidence>
<dbReference type="InterPro" id="IPR007757">
    <property type="entry name" value="MT-A70-like"/>
</dbReference>
<dbReference type="GO" id="GO:0005634">
    <property type="term" value="C:nucleus"/>
    <property type="evidence" value="ECO:0007669"/>
    <property type="project" value="UniProtKB-SubCell"/>
</dbReference>
<dbReference type="Proteomes" id="UP000886523">
    <property type="component" value="Unassembled WGS sequence"/>
</dbReference>
<dbReference type="PROSITE" id="PS51592">
    <property type="entry name" value="SAM_MTA70L_2"/>
    <property type="match status" value="1"/>
</dbReference>
<dbReference type="PANTHER" id="PTHR13107:SF0">
    <property type="entry name" value="N6-ADENOSINE-METHYLTRANSFERASE NON-CATALYTIC SUBUNIT"/>
    <property type="match status" value="1"/>
</dbReference>
<evidence type="ECO:0000256" key="3">
    <source>
        <dbReference type="PROSITE-ProRule" id="PRU00489"/>
    </source>
</evidence>
<evidence type="ECO:0000256" key="2">
    <source>
        <dbReference type="ARBA" id="ARBA00023242"/>
    </source>
</evidence>
<keyword evidence="6" id="KW-1185">Reference proteome</keyword>
<evidence type="ECO:0000313" key="6">
    <source>
        <dbReference type="Proteomes" id="UP000886523"/>
    </source>
</evidence>
<name>A0A9P6AHY0_9AGAM</name>
<comment type="similarity">
    <text evidence="3">Belongs to the MT-A70-like family.</text>
</comment>
<dbReference type="InterPro" id="IPR029063">
    <property type="entry name" value="SAM-dependent_MTases_sf"/>
</dbReference>
<feature type="region of interest" description="Disordered" evidence="4">
    <location>
        <begin position="344"/>
        <end position="366"/>
    </location>
</feature>
<dbReference type="PROSITE" id="PS51143">
    <property type="entry name" value="MT_A70"/>
    <property type="match status" value="1"/>
</dbReference>
<feature type="compositionally biased region" description="Pro residues" evidence="4">
    <location>
        <begin position="39"/>
        <end position="54"/>
    </location>
</feature>
<dbReference type="GO" id="GO:0036396">
    <property type="term" value="C:RNA N6-methyladenosine methyltransferase complex"/>
    <property type="evidence" value="ECO:0007669"/>
    <property type="project" value="TreeGrafter"/>
</dbReference>
<gene>
    <name evidence="5" type="ORF">BS47DRAFT_1353515</name>
</gene>
<organism evidence="5 6">
    <name type="scientific">Hydnum rufescens UP504</name>
    <dbReference type="NCBI Taxonomy" id="1448309"/>
    <lineage>
        <taxon>Eukaryota</taxon>
        <taxon>Fungi</taxon>
        <taxon>Dikarya</taxon>
        <taxon>Basidiomycota</taxon>
        <taxon>Agaricomycotina</taxon>
        <taxon>Agaricomycetes</taxon>
        <taxon>Cantharellales</taxon>
        <taxon>Hydnaceae</taxon>
        <taxon>Hydnum</taxon>
    </lineage>
</organism>
<dbReference type="EMBL" id="MU129133">
    <property type="protein sequence ID" value="KAF9505877.1"/>
    <property type="molecule type" value="Genomic_DNA"/>
</dbReference>
<accession>A0A9P6AHY0</accession>
<dbReference type="SUPFAM" id="SSF53335">
    <property type="entry name" value="S-adenosyl-L-methionine-dependent methyltransferases"/>
    <property type="match status" value="1"/>
</dbReference>
<feature type="compositionally biased region" description="Low complexity" evidence="4">
    <location>
        <begin position="400"/>
        <end position="465"/>
    </location>
</feature>
<dbReference type="GO" id="GO:0003729">
    <property type="term" value="F:mRNA binding"/>
    <property type="evidence" value="ECO:0007669"/>
    <property type="project" value="TreeGrafter"/>
</dbReference>
<dbReference type="Pfam" id="PF05063">
    <property type="entry name" value="MT-A70"/>
    <property type="match status" value="1"/>
</dbReference>
<dbReference type="GO" id="GO:0032259">
    <property type="term" value="P:methylation"/>
    <property type="evidence" value="ECO:0007669"/>
    <property type="project" value="InterPro"/>
</dbReference>
<dbReference type="OrthoDB" id="14833at2759"/>
<proteinExistence type="inferred from homology"/>
<evidence type="ECO:0008006" key="7">
    <source>
        <dbReference type="Google" id="ProtNLM"/>
    </source>
</evidence>
<keyword evidence="2" id="KW-0539">Nucleus</keyword>
<evidence type="ECO:0000313" key="5">
    <source>
        <dbReference type="EMBL" id="KAF9505877.1"/>
    </source>
</evidence>
<protein>
    <recommendedName>
        <fullName evidence="7">MT-A70-domain-containing protein</fullName>
    </recommendedName>
</protein>
<evidence type="ECO:0000256" key="1">
    <source>
        <dbReference type="ARBA" id="ARBA00004123"/>
    </source>
</evidence>
<dbReference type="PROSITE" id="PS00092">
    <property type="entry name" value="N6_MTASE"/>
    <property type="match status" value="1"/>
</dbReference>
<feature type="region of interest" description="Disordered" evidence="4">
    <location>
        <begin position="379"/>
        <end position="465"/>
    </location>
</feature>
<dbReference type="PANTHER" id="PTHR13107">
    <property type="entry name" value="N6-ADENOSINE-METHYLTRANSFERASE NON-CATALYTIC SUBUNIT"/>
    <property type="match status" value="1"/>
</dbReference>
<comment type="caution">
    <text evidence="5">The sequence shown here is derived from an EMBL/GenBank/DDBJ whole genome shotgun (WGS) entry which is preliminary data.</text>
</comment>
<comment type="subcellular location">
    <subcellularLocation>
        <location evidence="1">Nucleus</location>
    </subcellularLocation>
</comment>
<reference evidence="5" key="1">
    <citation type="journal article" date="2020" name="Nat. Commun.">
        <title>Large-scale genome sequencing of mycorrhizal fungi provides insights into the early evolution of symbiotic traits.</title>
        <authorList>
            <person name="Miyauchi S."/>
            <person name="Kiss E."/>
            <person name="Kuo A."/>
            <person name="Drula E."/>
            <person name="Kohler A."/>
            <person name="Sanchez-Garcia M."/>
            <person name="Morin E."/>
            <person name="Andreopoulos B."/>
            <person name="Barry K.W."/>
            <person name="Bonito G."/>
            <person name="Buee M."/>
            <person name="Carver A."/>
            <person name="Chen C."/>
            <person name="Cichocki N."/>
            <person name="Clum A."/>
            <person name="Culley D."/>
            <person name="Crous P.W."/>
            <person name="Fauchery L."/>
            <person name="Girlanda M."/>
            <person name="Hayes R.D."/>
            <person name="Keri Z."/>
            <person name="LaButti K."/>
            <person name="Lipzen A."/>
            <person name="Lombard V."/>
            <person name="Magnuson J."/>
            <person name="Maillard F."/>
            <person name="Murat C."/>
            <person name="Nolan M."/>
            <person name="Ohm R.A."/>
            <person name="Pangilinan J."/>
            <person name="Pereira M.F."/>
            <person name="Perotto S."/>
            <person name="Peter M."/>
            <person name="Pfister S."/>
            <person name="Riley R."/>
            <person name="Sitrit Y."/>
            <person name="Stielow J.B."/>
            <person name="Szollosi G."/>
            <person name="Zifcakova L."/>
            <person name="Stursova M."/>
            <person name="Spatafora J.W."/>
            <person name="Tedersoo L."/>
            <person name="Vaario L.M."/>
            <person name="Yamada A."/>
            <person name="Yan M."/>
            <person name="Wang P."/>
            <person name="Xu J."/>
            <person name="Bruns T."/>
            <person name="Baldrian P."/>
            <person name="Vilgalys R."/>
            <person name="Dunand C."/>
            <person name="Henrissat B."/>
            <person name="Grigoriev I.V."/>
            <person name="Hibbett D."/>
            <person name="Nagy L.G."/>
            <person name="Martin F.M."/>
        </authorList>
    </citation>
    <scope>NUCLEOTIDE SEQUENCE</scope>
    <source>
        <strain evidence="5">UP504</strain>
    </source>
</reference>
<dbReference type="GO" id="GO:0008168">
    <property type="term" value="F:methyltransferase activity"/>
    <property type="evidence" value="ECO:0007669"/>
    <property type="project" value="InterPro"/>
</dbReference>
<feature type="region of interest" description="Disordered" evidence="4">
    <location>
        <begin position="31"/>
        <end position="74"/>
    </location>
</feature>